<name>A0A5J4ZN85_9ASTE</name>
<organism evidence="1 2">
    <name type="scientific">Nyssa sinensis</name>
    <dbReference type="NCBI Taxonomy" id="561372"/>
    <lineage>
        <taxon>Eukaryota</taxon>
        <taxon>Viridiplantae</taxon>
        <taxon>Streptophyta</taxon>
        <taxon>Embryophyta</taxon>
        <taxon>Tracheophyta</taxon>
        <taxon>Spermatophyta</taxon>
        <taxon>Magnoliopsida</taxon>
        <taxon>eudicotyledons</taxon>
        <taxon>Gunneridae</taxon>
        <taxon>Pentapetalae</taxon>
        <taxon>asterids</taxon>
        <taxon>Cornales</taxon>
        <taxon>Nyssaceae</taxon>
        <taxon>Nyssa</taxon>
    </lineage>
</organism>
<dbReference type="OrthoDB" id="1750384at2759"/>
<dbReference type="EMBL" id="CM018050">
    <property type="protein sequence ID" value="KAA8518677.1"/>
    <property type="molecule type" value="Genomic_DNA"/>
</dbReference>
<protein>
    <submittedName>
        <fullName evidence="1">Uncharacterized protein</fullName>
    </submittedName>
</protein>
<proteinExistence type="predicted"/>
<dbReference type="AlphaFoldDB" id="A0A5J4ZN85"/>
<evidence type="ECO:0000313" key="1">
    <source>
        <dbReference type="EMBL" id="KAA8518677.1"/>
    </source>
</evidence>
<sequence length="104" mass="11487">MASIGSSEDESLSAPLLNGKGETIGELHQTKLGQASFISRLILSWMNPLLHLGYSKPLVLEDIPSLVPEDEAFLAHKKFLKCMGSTEERSLPRRGWKFGYQGLS</sequence>
<accession>A0A5J4ZN85</accession>
<keyword evidence="2" id="KW-1185">Reference proteome</keyword>
<evidence type="ECO:0000313" key="2">
    <source>
        <dbReference type="Proteomes" id="UP000325577"/>
    </source>
</evidence>
<dbReference type="Proteomes" id="UP000325577">
    <property type="component" value="Linkage Group LG7"/>
</dbReference>
<gene>
    <name evidence="1" type="ORF">F0562_016151</name>
</gene>
<reference evidence="1 2" key="1">
    <citation type="submission" date="2019-09" db="EMBL/GenBank/DDBJ databases">
        <title>A chromosome-level genome assembly of the Chinese tupelo Nyssa sinensis.</title>
        <authorList>
            <person name="Yang X."/>
            <person name="Kang M."/>
            <person name="Yang Y."/>
            <person name="Xiong H."/>
            <person name="Wang M."/>
            <person name="Zhang Z."/>
            <person name="Wang Z."/>
            <person name="Wu H."/>
            <person name="Ma T."/>
            <person name="Liu J."/>
            <person name="Xi Z."/>
        </authorList>
    </citation>
    <scope>NUCLEOTIDE SEQUENCE [LARGE SCALE GENOMIC DNA]</scope>
    <source>
        <strain evidence="1">J267</strain>
        <tissue evidence="1">Leaf</tissue>
    </source>
</reference>